<dbReference type="KEGG" id="fit:Fi14EGH31_10260"/>
<dbReference type="Proteomes" id="UP000593842">
    <property type="component" value="Chromosome"/>
</dbReference>
<dbReference type="AlphaFoldDB" id="A0A7I8E1D3"/>
<reference evidence="3" key="1">
    <citation type="submission" date="2020-09" db="EMBL/GenBank/DDBJ databases">
        <title>Complete genome sequencing of Faecalibacillus intestinalis strain 14EGH31.</title>
        <authorList>
            <person name="Sakamoto M."/>
            <person name="Murakami T."/>
            <person name="Mori H."/>
        </authorList>
    </citation>
    <scope>NUCLEOTIDE SEQUENCE [LARGE SCALE GENOMIC DNA]</scope>
    <source>
        <strain evidence="3">14EGH31</strain>
    </source>
</reference>
<name>A0A7I8E1D3_9FIRM</name>
<feature type="transmembrane region" description="Helical" evidence="1">
    <location>
        <begin position="128"/>
        <end position="147"/>
    </location>
</feature>
<dbReference type="EMBL" id="AP024085">
    <property type="protein sequence ID" value="BCL57314.1"/>
    <property type="molecule type" value="Genomic_DNA"/>
</dbReference>
<organism evidence="2 3">
    <name type="scientific">Faecalibacillus intestinalis</name>
    <dbReference type="NCBI Taxonomy" id="1982626"/>
    <lineage>
        <taxon>Bacteria</taxon>
        <taxon>Bacillati</taxon>
        <taxon>Bacillota</taxon>
        <taxon>Erysipelotrichia</taxon>
        <taxon>Erysipelotrichales</taxon>
        <taxon>Coprobacillaceae</taxon>
        <taxon>Faecalibacillus</taxon>
    </lineage>
</organism>
<keyword evidence="1" id="KW-1133">Transmembrane helix</keyword>
<feature type="transmembrane region" description="Helical" evidence="1">
    <location>
        <begin position="21"/>
        <end position="44"/>
    </location>
</feature>
<proteinExistence type="predicted"/>
<dbReference type="RefSeq" id="WP_117575924.1">
    <property type="nucleotide sequence ID" value="NZ_AP024085.1"/>
</dbReference>
<protein>
    <submittedName>
        <fullName evidence="2">Uncharacterized protein</fullName>
    </submittedName>
</protein>
<evidence type="ECO:0000313" key="3">
    <source>
        <dbReference type="Proteomes" id="UP000593842"/>
    </source>
</evidence>
<evidence type="ECO:0000256" key="1">
    <source>
        <dbReference type="SAM" id="Phobius"/>
    </source>
</evidence>
<feature type="transmembrane region" description="Helical" evidence="1">
    <location>
        <begin position="90"/>
        <end position="116"/>
    </location>
</feature>
<accession>A0A7I8E1D3</accession>
<evidence type="ECO:0000313" key="2">
    <source>
        <dbReference type="EMBL" id="BCL57314.1"/>
    </source>
</evidence>
<gene>
    <name evidence="2" type="ORF">Fi14EGH31_10260</name>
</gene>
<dbReference type="GeneID" id="70579457"/>
<keyword evidence="1" id="KW-0472">Membrane</keyword>
<sequence>MKKNIKLIYNNVEKGIIGIHLFACLFISGNIFFILLAMIGSLIIMKLCEISVSFIYTIPFITEDDRRRIAEKDPNSYKLNLYKKSVKNKYIQAFMFSTLLIVFLFVDFGIVYDYFFKQAVDFTKMLSNALFLGFGLGGLKAICYKMIE</sequence>
<keyword evidence="1" id="KW-0812">Transmembrane</keyword>